<keyword evidence="2" id="KW-0732">Signal</keyword>
<feature type="signal peptide" evidence="2">
    <location>
        <begin position="1"/>
        <end position="24"/>
    </location>
</feature>
<evidence type="ECO:0000259" key="3">
    <source>
        <dbReference type="Pfam" id="PF01551"/>
    </source>
</evidence>
<dbReference type="GO" id="GO:0004222">
    <property type="term" value="F:metalloendopeptidase activity"/>
    <property type="evidence" value="ECO:0007669"/>
    <property type="project" value="TreeGrafter"/>
</dbReference>
<sequence>MKKSFLYLPLILIMLSISSTCVSAFAENAATLAKKLKQEKEQAQSKKKKLTTLTRKAQRLQRAVSQEETKIAKLTDAIKIQEKNYLELSAKHKALTSEYDELNSQNKVLQNELISLVKKLWPLYINSRVLASNTPENWGELDRRYTWASTLYTTVEAKQRTLMEQEAKLKLLAVKQSSLSDKAKQKLAEINRKKDELLQQKLRHHKQLKKVSAQKASAESSLRSILSIIETLNYKLEEKSKAGANFPLLKGVLPWPAHGVIAKRFKPDAKPPVRGIGLALQKGSIIQAVSSGKVVHNDVLRGFGRVVIVVHGEEYYSLYAFLADSKLKVGDIVKQKQTIGNAGFYPDVEGTGMYFELRFHQKAINPESWLSALD</sequence>
<keyword evidence="4" id="KW-0378">Hydrolase</keyword>
<reference evidence="4 5" key="1">
    <citation type="submission" date="2016-11" db="EMBL/GenBank/DDBJ databases">
        <authorList>
            <person name="Varghese N."/>
            <person name="Submissions S."/>
        </authorList>
    </citation>
    <scope>NUCLEOTIDE SEQUENCE [LARGE SCALE GENOMIC DNA]</scope>
    <source>
        <strain evidence="4 5">DSM 17919</strain>
    </source>
</reference>
<dbReference type="SUPFAM" id="SSF51261">
    <property type="entry name" value="Duplicated hybrid motif"/>
    <property type="match status" value="1"/>
</dbReference>
<protein>
    <submittedName>
        <fullName evidence="4">Septal ring factor EnvC, activator of murein hydrolases AmiA and AmiB</fullName>
    </submittedName>
</protein>
<gene>
    <name evidence="4" type="ORF">SAMN05660830_00242</name>
</gene>
<organism evidence="4 5">
    <name type="scientific">Halodesulfovibrio aestuarii</name>
    <dbReference type="NCBI Taxonomy" id="126333"/>
    <lineage>
        <taxon>Bacteria</taxon>
        <taxon>Pseudomonadati</taxon>
        <taxon>Thermodesulfobacteriota</taxon>
        <taxon>Desulfovibrionia</taxon>
        <taxon>Desulfovibrionales</taxon>
        <taxon>Desulfovibrionaceae</taxon>
        <taxon>Halodesulfovibrio</taxon>
    </lineage>
</organism>
<feature type="chain" id="PRO_5034462075" evidence="2">
    <location>
        <begin position="25"/>
        <end position="374"/>
    </location>
</feature>
<comment type="caution">
    <text evidence="4">The sequence shown here is derived from an EMBL/GenBank/DDBJ whole genome shotgun (WGS) entry which is preliminary data.</text>
</comment>
<dbReference type="InterPro" id="IPR050570">
    <property type="entry name" value="Cell_wall_metabolism_enzyme"/>
</dbReference>
<evidence type="ECO:0000256" key="1">
    <source>
        <dbReference type="SAM" id="Coils"/>
    </source>
</evidence>
<dbReference type="Proteomes" id="UP000184001">
    <property type="component" value="Unassembled WGS sequence"/>
</dbReference>
<dbReference type="InterPro" id="IPR016047">
    <property type="entry name" value="M23ase_b-sheet_dom"/>
</dbReference>
<dbReference type="Pfam" id="PF01551">
    <property type="entry name" value="Peptidase_M23"/>
    <property type="match status" value="1"/>
</dbReference>
<proteinExistence type="predicted"/>
<dbReference type="Gene3D" id="2.70.70.10">
    <property type="entry name" value="Glucose Permease (Domain IIA)"/>
    <property type="match status" value="1"/>
</dbReference>
<dbReference type="RefSeq" id="WP_020001382.1">
    <property type="nucleotide sequence ID" value="NZ_CP192219.1"/>
</dbReference>
<dbReference type="AlphaFoldDB" id="A0A8G2F9J9"/>
<dbReference type="PANTHER" id="PTHR21666:SF270">
    <property type="entry name" value="MUREIN HYDROLASE ACTIVATOR ENVC"/>
    <property type="match status" value="1"/>
</dbReference>
<evidence type="ECO:0000313" key="5">
    <source>
        <dbReference type="Proteomes" id="UP000184001"/>
    </source>
</evidence>
<evidence type="ECO:0000256" key="2">
    <source>
        <dbReference type="SAM" id="SignalP"/>
    </source>
</evidence>
<keyword evidence="1" id="KW-0175">Coiled coil</keyword>
<evidence type="ECO:0000313" key="4">
    <source>
        <dbReference type="EMBL" id="SHI53754.1"/>
    </source>
</evidence>
<dbReference type="PANTHER" id="PTHR21666">
    <property type="entry name" value="PEPTIDASE-RELATED"/>
    <property type="match status" value="1"/>
</dbReference>
<feature type="coiled-coil region" evidence="1">
    <location>
        <begin position="22"/>
        <end position="119"/>
    </location>
</feature>
<accession>A0A8G2F9J9</accession>
<dbReference type="CDD" id="cd12797">
    <property type="entry name" value="M23_peptidase"/>
    <property type="match status" value="1"/>
</dbReference>
<feature type="coiled-coil region" evidence="1">
    <location>
        <begin position="180"/>
        <end position="207"/>
    </location>
</feature>
<name>A0A8G2F9J9_9BACT</name>
<feature type="domain" description="M23ase beta-sheet core" evidence="3">
    <location>
        <begin position="274"/>
        <end position="366"/>
    </location>
</feature>
<dbReference type="EMBL" id="FQZR01000002">
    <property type="protein sequence ID" value="SHI53754.1"/>
    <property type="molecule type" value="Genomic_DNA"/>
</dbReference>
<dbReference type="InterPro" id="IPR011055">
    <property type="entry name" value="Dup_hybrid_motif"/>
</dbReference>